<dbReference type="EMBL" id="CP036282">
    <property type="protein sequence ID" value="QDL56925.1"/>
    <property type="molecule type" value="Genomic_DNA"/>
</dbReference>
<keyword evidence="3" id="KW-1185">Reference proteome</keyword>
<protein>
    <recommendedName>
        <fullName evidence="1">Chalcone isomerase domain-containing protein</fullName>
    </recommendedName>
</protein>
<evidence type="ECO:0000313" key="3">
    <source>
        <dbReference type="Proteomes" id="UP000317365"/>
    </source>
</evidence>
<dbReference type="Proteomes" id="UP000317365">
    <property type="component" value="Chromosome"/>
</dbReference>
<reference evidence="3" key="1">
    <citation type="submission" date="2019-02" db="EMBL/GenBank/DDBJ databases">
        <title>Complete genome sequence of Rhodoferax sp. Gr-4.</title>
        <authorList>
            <person name="Jin L."/>
        </authorList>
    </citation>
    <scope>NUCLEOTIDE SEQUENCE [LARGE SCALE GENOMIC DNA]</scope>
    <source>
        <strain evidence="3">Gr-4</strain>
    </source>
</reference>
<proteinExistence type="predicted"/>
<organism evidence="2 3">
    <name type="scientific">Rhodoferax aquaticus</name>
    <dbReference type="NCBI Taxonomy" id="2527691"/>
    <lineage>
        <taxon>Bacteria</taxon>
        <taxon>Pseudomonadati</taxon>
        <taxon>Pseudomonadota</taxon>
        <taxon>Betaproteobacteria</taxon>
        <taxon>Burkholderiales</taxon>
        <taxon>Comamonadaceae</taxon>
        <taxon>Rhodoferax</taxon>
    </lineage>
</organism>
<name>A0A515EW76_9BURK</name>
<sequence length="175" mass="18782">MALAGVGGPLAYANTLPQEVRVALPLAQAAGQATMTFWGFDVYTARLWVAPGFDAGAYARHGFALELNYLRAFDGADIASRSLVEMRRQGSFDPATQARWEQQMRAVFPDVKAGDRITGVHQPGVGASFSLNGKPLGEVADPEFARVFFGIWLSPQTSEPAMRLALLAKASAARP</sequence>
<reference evidence="3" key="2">
    <citation type="journal article" date="2020" name="Int. J. Syst. Evol. Microbiol.">
        <title>Genomic insights into a novel species Rhodoferax aquaticus sp. nov., isolated from freshwater.</title>
        <authorList>
            <person name="Li T."/>
            <person name="Zhuo Y."/>
            <person name="Jin C.Z."/>
            <person name="Wu X."/>
            <person name="Ko S.R."/>
            <person name="Jin F.J."/>
            <person name="Ahn C.Y."/>
            <person name="Oh H.M."/>
            <person name="Lee H.G."/>
            <person name="Jin L."/>
        </authorList>
    </citation>
    <scope>NUCLEOTIDE SEQUENCE [LARGE SCALE GENOMIC DNA]</scope>
    <source>
        <strain evidence="3">Gr-4</strain>
    </source>
</reference>
<dbReference type="AlphaFoldDB" id="A0A515EW76"/>
<dbReference type="KEGG" id="rhg:EXZ61_21680"/>
<feature type="domain" description="Chalcone isomerase" evidence="1">
    <location>
        <begin position="31"/>
        <end position="167"/>
    </location>
</feature>
<dbReference type="Pfam" id="PF16036">
    <property type="entry name" value="Chalcone_3"/>
    <property type="match status" value="1"/>
</dbReference>
<gene>
    <name evidence="2" type="ORF">EXZ61_21680</name>
</gene>
<evidence type="ECO:0000259" key="1">
    <source>
        <dbReference type="Pfam" id="PF16036"/>
    </source>
</evidence>
<dbReference type="InterPro" id="IPR016087">
    <property type="entry name" value="Chalcone_isomerase"/>
</dbReference>
<evidence type="ECO:0000313" key="2">
    <source>
        <dbReference type="EMBL" id="QDL56925.1"/>
    </source>
</evidence>
<accession>A0A515EW76</accession>